<keyword evidence="3" id="KW-1185">Reference proteome</keyword>
<dbReference type="EMBL" id="MLGG01000024">
    <property type="protein sequence ID" value="KAK1455900.1"/>
    <property type="molecule type" value="Genomic_DNA"/>
</dbReference>
<keyword evidence="1" id="KW-0732">Signal</keyword>
<feature type="chain" id="PRO_5042539708" description="Secreted protein" evidence="1">
    <location>
        <begin position="18"/>
        <end position="214"/>
    </location>
</feature>
<comment type="caution">
    <text evidence="2">The sequence shown here is derived from an EMBL/GenBank/DDBJ whole genome shotgun (WGS) entry which is preliminary data.</text>
</comment>
<evidence type="ECO:0000313" key="3">
    <source>
        <dbReference type="Proteomes" id="UP001239795"/>
    </source>
</evidence>
<proteinExistence type="predicted"/>
<sequence>MLPSAALLIALIGSAAALRIKSVTHSGPACPQTDRLTWSGGLDDLTITLPDFSETLAAGQMTSCQVHLLIDEGEPGKSLLLQDVTLSGGLYLSSNTKVDFYTTAYWSETASDTVSLLSMLIGCWAEERMLTCGEKVTKSTSTASGSTAVFRNVEVAQRVNSVSPCTGGDGYVGILNVTFRIISQGGGLVIFGKERKDGATSPVTESLALKWQSC</sequence>
<evidence type="ECO:0000256" key="1">
    <source>
        <dbReference type="SAM" id="SignalP"/>
    </source>
</evidence>
<reference evidence="2 3" key="1">
    <citation type="submission" date="2016-10" db="EMBL/GenBank/DDBJ databases">
        <title>The genome sequence of Colletotrichum fioriniae PJ7.</title>
        <authorList>
            <person name="Baroncelli R."/>
        </authorList>
    </citation>
    <scope>NUCLEOTIDE SEQUENCE [LARGE SCALE GENOMIC DNA]</scope>
    <source>
        <strain evidence="2">Col 31</strain>
    </source>
</reference>
<name>A0AAI9UCN6_9PEZI</name>
<protein>
    <recommendedName>
        <fullName evidence="4">Secreted protein</fullName>
    </recommendedName>
</protein>
<organism evidence="2 3">
    <name type="scientific">Colletotrichum melonis</name>
    <dbReference type="NCBI Taxonomy" id="1209925"/>
    <lineage>
        <taxon>Eukaryota</taxon>
        <taxon>Fungi</taxon>
        <taxon>Dikarya</taxon>
        <taxon>Ascomycota</taxon>
        <taxon>Pezizomycotina</taxon>
        <taxon>Sordariomycetes</taxon>
        <taxon>Hypocreomycetidae</taxon>
        <taxon>Glomerellales</taxon>
        <taxon>Glomerellaceae</taxon>
        <taxon>Colletotrichum</taxon>
        <taxon>Colletotrichum acutatum species complex</taxon>
    </lineage>
</organism>
<dbReference type="InterPro" id="IPR025649">
    <property type="entry name" value="DUF4360"/>
</dbReference>
<dbReference type="Pfam" id="PF14273">
    <property type="entry name" value="DUF4360"/>
    <property type="match status" value="1"/>
</dbReference>
<evidence type="ECO:0008006" key="4">
    <source>
        <dbReference type="Google" id="ProtNLM"/>
    </source>
</evidence>
<evidence type="ECO:0000313" key="2">
    <source>
        <dbReference type="EMBL" id="KAK1455900.1"/>
    </source>
</evidence>
<dbReference type="Proteomes" id="UP001239795">
    <property type="component" value="Unassembled WGS sequence"/>
</dbReference>
<accession>A0AAI9UCN6</accession>
<feature type="signal peptide" evidence="1">
    <location>
        <begin position="1"/>
        <end position="17"/>
    </location>
</feature>
<dbReference type="AlphaFoldDB" id="A0AAI9UCN6"/>
<gene>
    <name evidence="2" type="ORF">CMEL01_04660</name>
</gene>